<accession>A0ABR3Q3N2</accession>
<dbReference type="GeneID" id="95987126"/>
<evidence type="ECO:0000313" key="1">
    <source>
        <dbReference type="EMBL" id="KAL1409250.1"/>
    </source>
</evidence>
<evidence type="ECO:0000313" key="2">
    <source>
        <dbReference type="Proteomes" id="UP001565368"/>
    </source>
</evidence>
<dbReference type="RefSeq" id="XP_069209194.1">
    <property type="nucleotide sequence ID" value="XM_069354552.1"/>
</dbReference>
<proteinExistence type="predicted"/>
<dbReference type="EMBL" id="JBBXJM010000004">
    <property type="protein sequence ID" value="KAL1409250.1"/>
    <property type="molecule type" value="Genomic_DNA"/>
</dbReference>
<evidence type="ECO:0008006" key="3">
    <source>
        <dbReference type="Google" id="ProtNLM"/>
    </source>
</evidence>
<dbReference type="Proteomes" id="UP001565368">
    <property type="component" value="Unassembled WGS sequence"/>
</dbReference>
<organism evidence="1 2">
    <name type="scientific">Vanrija albida</name>
    <dbReference type="NCBI Taxonomy" id="181172"/>
    <lineage>
        <taxon>Eukaryota</taxon>
        <taxon>Fungi</taxon>
        <taxon>Dikarya</taxon>
        <taxon>Basidiomycota</taxon>
        <taxon>Agaricomycotina</taxon>
        <taxon>Tremellomycetes</taxon>
        <taxon>Trichosporonales</taxon>
        <taxon>Trichosporonaceae</taxon>
        <taxon>Vanrija</taxon>
    </lineage>
</organism>
<gene>
    <name evidence="1" type="ORF">Q8F55_006083</name>
</gene>
<reference evidence="1 2" key="1">
    <citation type="submission" date="2023-08" db="EMBL/GenBank/DDBJ databases">
        <title>Annotated Genome Sequence of Vanrija albida AlHP1.</title>
        <authorList>
            <person name="Herzog R."/>
        </authorList>
    </citation>
    <scope>NUCLEOTIDE SEQUENCE [LARGE SCALE GENOMIC DNA]</scope>
    <source>
        <strain evidence="1 2">AlHP1</strain>
    </source>
</reference>
<keyword evidence="2" id="KW-1185">Reference proteome</keyword>
<comment type="caution">
    <text evidence="1">The sequence shown here is derived from an EMBL/GenBank/DDBJ whole genome shotgun (WGS) entry which is preliminary data.</text>
</comment>
<name>A0ABR3Q3N2_9TREE</name>
<protein>
    <recommendedName>
        <fullName evidence="3">BTB domain-containing protein</fullName>
    </recommendedName>
</protein>
<sequence length="254" mass="28021">MSTTEANHLGVYLASCATLTPVPTTTVDGLDFHADFSLPASATLFQSADGVYFRFQLALLAAFSPFFADLATLPTATTGAHEAIPLPSATAPALAVALHLIAGQLSPRAKMAVKWPDEATIEALVDVINAYDLPIVRELLVLRCRDATTDNPFEWLVLEACTQSPDTELGMKAAVFCDLNNEKVFTPWAKGMLDRLGNPGWHLELLQVHLDWSHRYREFLVDHVLDEDTVCLGTKDRDYFNAGKIVRLTEYFRP</sequence>